<protein>
    <submittedName>
        <fullName evidence="3">Cytochrome C</fullName>
    </submittedName>
</protein>
<feature type="domain" description="Cytochrome c7-like" evidence="2">
    <location>
        <begin position="53"/>
        <end position="99"/>
    </location>
</feature>
<reference evidence="3 5" key="1">
    <citation type="journal article" date="2018" name="Nat. Biotechnol.">
        <title>A standardized bacterial taxonomy based on genome phylogeny substantially revises the tree of life.</title>
        <authorList>
            <person name="Parks D.H."/>
            <person name="Chuvochina M."/>
            <person name="Waite D.W."/>
            <person name="Rinke C."/>
            <person name="Skarshewski A."/>
            <person name="Chaumeil P.A."/>
            <person name="Hugenholtz P."/>
        </authorList>
    </citation>
    <scope>NUCLEOTIDE SEQUENCE [LARGE SCALE GENOMIC DNA]</scope>
    <source>
        <strain evidence="3">UBA9375</strain>
    </source>
</reference>
<dbReference type="GeneID" id="98650084"/>
<accession>A0A3D3R803</accession>
<dbReference type="SUPFAM" id="SSF48695">
    <property type="entry name" value="Multiheme cytochromes"/>
    <property type="match status" value="1"/>
</dbReference>
<dbReference type="Proteomes" id="UP000263642">
    <property type="component" value="Unassembled WGS sequence"/>
</dbReference>
<feature type="domain" description="Cytochrome c7-like" evidence="2">
    <location>
        <begin position="137"/>
        <end position="227"/>
    </location>
</feature>
<evidence type="ECO:0000256" key="1">
    <source>
        <dbReference type="SAM" id="Phobius"/>
    </source>
</evidence>
<feature type="transmembrane region" description="Helical" evidence="1">
    <location>
        <begin position="12"/>
        <end position="36"/>
    </location>
</feature>
<gene>
    <name evidence="3" type="ORF">DIT97_18465</name>
    <name evidence="4" type="ORF">GmarT_56610</name>
</gene>
<dbReference type="Proteomes" id="UP000322887">
    <property type="component" value="Chromosome"/>
</dbReference>
<dbReference type="Gene3D" id="3.90.10.10">
    <property type="entry name" value="Cytochrome C3"/>
    <property type="match status" value="2"/>
</dbReference>
<evidence type="ECO:0000313" key="4">
    <source>
        <dbReference type="EMBL" id="QEG19755.1"/>
    </source>
</evidence>
<dbReference type="InterPro" id="IPR036280">
    <property type="entry name" value="Multihaem_cyt_sf"/>
</dbReference>
<keyword evidence="1" id="KW-1133">Transmembrane helix</keyword>
<organism evidence="3 5">
    <name type="scientific">Gimesia maris</name>
    <dbReference type="NCBI Taxonomy" id="122"/>
    <lineage>
        <taxon>Bacteria</taxon>
        <taxon>Pseudomonadati</taxon>
        <taxon>Planctomycetota</taxon>
        <taxon>Planctomycetia</taxon>
        <taxon>Planctomycetales</taxon>
        <taxon>Planctomycetaceae</taxon>
        <taxon>Gimesia</taxon>
    </lineage>
</organism>
<dbReference type="RefSeq" id="WP_002647375.1">
    <property type="nucleotide sequence ID" value="NZ_CAXBMG010000005.1"/>
</dbReference>
<keyword evidence="1" id="KW-0472">Membrane</keyword>
<name>A0A3D3R803_9PLAN</name>
<dbReference type="AlphaFoldDB" id="A0A3D3R803"/>
<proteinExistence type="predicted"/>
<evidence type="ECO:0000313" key="6">
    <source>
        <dbReference type="Proteomes" id="UP000322887"/>
    </source>
</evidence>
<evidence type="ECO:0000313" key="3">
    <source>
        <dbReference type="EMBL" id="HCO24909.1"/>
    </source>
</evidence>
<keyword evidence="1" id="KW-0812">Transmembrane</keyword>
<dbReference type="EMBL" id="DQAY01000112">
    <property type="protein sequence ID" value="HCO24909.1"/>
    <property type="molecule type" value="Genomic_DNA"/>
</dbReference>
<dbReference type="PANTHER" id="PTHR39425:SF1">
    <property type="entry name" value="CYTOCHROME C7-LIKE DOMAIN-CONTAINING PROTEIN"/>
    <property type="match status" value="1"/>
</dbReference>
<dbReference type="Pfam" id="PF14522">
    <property type="entry name" value="Cytochrome_C7"/>
    <property type="match status" value="2"/>
</dbReference>
<dbReference type="CDD" id="cd08168">
    <property type="entry name" value="Cytochrom_C3"/>
    <property type="match status" value="1"/>
</dbReference>
<evidence type="ECO:0000259" key="2">
    <source>
        <dbReference type="Pfam" id="PF14522"/>
    </source>
</evidence>
<sequence length="227" mass="25098">MDRFLFPKWANTIVPVLGALGAIGALYVVGMVAFGASPETTDVGYRPEQPLPFSHKLHAGKLKLDCRYCHNTVEVAGHAAIPPTKTCLNCHSGADANGVVNTVSIHSTSSKLAPIRESQATGKSMQWRRVHDLPDYVYFNHSAHVRRGVSCVSCHGRVDKMDVVTQVKPLSMSWCLECHRHPEPNLRPPEFVTKLDWKAEGDPHEVGEQVRKELNLNPSSNCSTCHR</sequence>
<keyword evidence="6" id="KW-1185">Reference proteome</keyword>
<dbReference type="InterPro" id="IPR029467">
    <property type="entry name" value="Cyt_c7-like"/>
</dbReference>
<dbReference type="PANTHER" id="PTHR39425">
    <property type="entry name" value="LIPOPROTEIN CYTOCHROME C"/>
    <property type="match status" value="1"/>
</dbReference>
<dbReference type="EMBL" id="CP042910">
    <property type="protein sequence ID" value="QEG19755.1"/>
    <property type="molecule type" value="Genomic_DNA"/>
</dbReference>
<accession>A0A517XJP5</accession>
<reference evidence="4 6" key="2">
    <citation type="submission" date="2019-08" db="EMBL/GenBank/DDBJ databases">
        <title>Deep-cultivation of Planctomycetes and their phenomic and genomic characterization uncovers novel biology.</title>
        <authorList>
            <person name="Wiegand S."/>
            <person name="Jogler M."/>
            <person name="Boedeker C."/>
            <person name="Pinto D."/>
            <person name="Vollmers J."/>
            <person name="Rivas-Marin E."/>
            <person name="Kohn T."/>
            <person name="Peeters S.H."/>
            <person name="Heuer A."/>
            <person name="Rast P."/>
            <person name="Oberbeckmann S."/>
            <person name="Bunk B."/>
            <person name="Jeske O."/>
            <person name="Meyerdierks A."/>
            <person name="Storesund J.E."/>
            <person name="Kallscheuer N."/>
            <person name="Luecker S."/>
            <person name="Lage O.M."/>
            <person name="Pohl T."/>
            <person name="Merkel B.J."/>
            <person name="Hornburger P."/>
            <person name="Mueller R.-W."/>
            <person name="Bruemmer F."/>
            <person name="Labrenz M."/>
            <person name="Spormann A.M."/>
            <person name="Op den Camp H."/>
            <person name="Overmann J."/>
            <person name="Amann R."/>
            <person name="Jetten M.S.M."/>
            <person name="Mascher T."/>
            <person name="Medema M.H."/>
            <person name="Devos D.P."/>
            <person name="Kaster A.-K."/>
            <person name="Ovreas L."/>
            <person name="Rohde M."/>
            <person name="Galperin M.Y."/>
            <person name="Jogler C."/>
        </authorList>
    </citation>
    <scope>NUCLEOTIDE SEQUENCE [LARGE SCALE GENOMIC DNA]</scope>
    <source>
        <strain evidence="4 6">DSM 8797</strain>
    </source>
</reference>
<evidence type="ECO:0000313" key="5">
    <source>
        <dbReference type="Proteomes" id="UP000263642"/>
    </source>
</evidence>